<feature type="region of interest" description="Disordered" evidence="1">
    <location>
        <begin position="49"/>
        <end position="68"/>
    </location>
</feature>
<dbReference type="AlphaFoldDB" id="A0A9P4SC57"/>
<name>A0A9P4SC57_9PEZI</name>
<protein>
    <submittedName>
        <fullName evidence="2">Uncharacterized protein</fullName>
    </submittedName>
</protein>
<proteinExistence type="predicted"/>
<comment type="caution">
    <text evidence="2">The sequence shown here is derived from an EMBL/GenBank/DDBJ whole genome shotgun (WGS) entry which is preliminary data.</text>
</comment>
<reference evidence="2" key="1">
    <citation type="journal article" date="2020" name="Stud. Mycol.">
        <title>101 Dothideomycetes genomes: a test case for predicting lifestyles and emergence of pathogens.</title>
        <authorList>
            <person name="Haridas S."/>
            <person name="Albert R."/>
            <person name="Binder M."/>
            <person name="Bloem J."/>
            <person name="Labutti K."/>
            <person name="Salamov A."/>
            <person name="Andreopoulos B."/>
            <person name="Baker S."/>
            <person name="Barry K."/>
            <person name="Bills G."/>
            <person name="Bluhm B."/>
            <person name="Cannon C."/>
            <person name="Castanera R."/>
            <person name="Culley D."/>
            <person name="Daum C."/>
            <person name="Ezra D."/>
            <person name="Gonzalez J."/>
            <person name="Henrissat B."/>
            <person name="Kuo A."/>
            <person name="Liang C."/>
            <person name="Lipzen A."/>
            <person name="Lutzoni F."/>
            <person name="Magnuson J."/>
            <person name="Mondo S."/>
            <person name="Nolan M."/>
            <person name="Ohm R."/>
            <person name="Pangilinan J."/>
            <person name="Park H.-J."/>
            <person name="Ramirez L."/>
            <person name="Alfaro M."/>
            <person name="Sun H."/>
            <person name="Tritt A."/>
            <person name="Yoshinaga Y."/>
            <person name="Zwiers L.-H."/>
            <person name="Turgeon B."/>
            <person name="Goodwin S."/>
            <person name="Spatafora J."/>
            <person name="Crous P."/>
            <person name="Grigoriev I."/>
        </authorList>
    </citation>
    <scope>NUCLEOTIDE SEQUENCE</scope>
    <source>
        <strain evidence="2">CBS 101060</strain>
    </source>
</reference>
<dbReference type="Proteomes" id="UP000799429">
    <property type="component" value="Unassembled WGS sequence"/>
</dbReference>
<dbReference type="EMBL" id="MU006096">
    <property type="protein sequence ID" value="KAF2838938.1"/>
    <property type="molecule type" value="Genomic_DNA"/>
</dbReference>
<keyword evidence="3" id="KW-1185">Reference proteome</keyword>
<evidence type="ECO:0000313" key="3">
    <source>
        <dbReference type="Proteomes" id="UP000799429"/>
    </source>
</evidence>
<accession>A0A9P4SC57</accession>
<sequence length="160" mass="17306">MPEHMEWPETIDPRLNPAFASPLRPTASTPTDPDSTRIDSVQPIDGIVEPFPEKWDSAPRPDILTESGVTSDFGKLDGFDLAKILNSASGFKLNGELLTLDGMDNTLFDGTQQYDFSEFNESQPGSGTDDASQVITTDLGNNTQQDAVADSQTSYTTSVS</sequence>
<feature type="region of interest" description="Disordered" evidence="1">
    <location>
        <begin position="114"/>
        <end position="160"/>
    </location>
</feature>
<feature type="region of interest" description="Disordered" evidence="1">
    <location>
        <begin position="1"/>
        <end position="44"/>
    </location>
</feature>
<gene>
    <name evidence="2" type="ORF">M501DRAFT_992864</name>
</gene>
<evidence type="ECO:0000256" key="1">
    <source>
        <dbReference type="SAM" id="MobiDB-lite"/>
    </source>
</evidence>
<evidence type="ECO:0000313" key="2">
    <source>
        <dbReference type="EMBL" id="KAF2838938.1"/>
    </source>
</evidence>
<organism evidence="2 3">
    <name type="scientific">Patellaria atrata CBS 101060</name>
    <dbReference type="NCBI Taxonomy" id="1346257"/>
    <lineage>
        <taxon>Eukaryota</taxon>
        <taxon>Fungi</taxon>
        <taxon>Dikarya</taxon>
        <taxon>Ascomycota</taxon>
        <taxon>Pezizomycotina</taxon>
        <taxon>Dothideomycetes</taxon>
        <taxon>Dothideomycetes incertae sedis</taxon>
        <taxon>Patellariales</taxon>
        <taxon>Patellariaceae</taxon>
        <taxon>Patellaria</taxon>
    </lineage>
</organism>